<feature type="region of interest" description="Disordered" evidence="1">
    <location>
        <begin position="79"/>
        <end position="109"/>
    </location>
</feature>
<evidence type="ECO:0000256" key="1">
    <source>
        <dbReference type="SAM" id="MobiDB-lite"/>
    </source>
</evidence>
<name>A0A6A6NAG3_HEVBR</name>
<protein>
    <submittedName>
        <fullName evidence="2">Uncharacterized protein</fullName>
    </submittedName>
</protein>
<dbReference type="AlphaFoldDB" id="A0A6A6NAG3"/>
<evidence type="ECO:0000313" key="2">
    <source>
        <dbReference type="EMBL" id="KAF2322294.1"/>
    </source>
</evidence>
<reference evidence="2 3" key="1">
    <citation type="journal article" date="2020" name="Mol. Plant">
        <title>The Chromosome-Based Rubber Tree Genome Provides New Insights into Spurge Genome Evolution and Rubber Biosynthesis.</title>
        <authorList>
            <person name="Liu J."/>
            <person name="Shi C."/>
            <person name="Shi C.C."/>
            <person name="Li W."/>
            <person name="Zhang Q.J."/>
            <person name="Zhang Y."/>
            <person name="Li K."/>
            <person name="Lu H.F."/>
            <person name="Shi C."/>
            <person name="Zhu S.T."/>
            <person name="Xiao Z.Y."/>
            <person name="Nan H."/>
            <person name="Yue Y."/>
            <person name="Zhu X.G."/>
            <person name="Wu Y."/>
            <person name="Hong X.N."/>
            <person name="Fan G.Y."/>
            <person name="Tong Y."/>
            <person name="Zhang D."/>
            <person name="Mao C.L."/>
            <person name="Liu Y.L."/>
            <person name="Hao S.J."/>
            <person name="Liu W.Q."/>
            <person name="Lv M.Q."/>
            <person name="Zhang H.B."/>
            <person name="Liu Y."/>
            <person name="Hu-Tang G.R."/>
            <person name="Wang J.P."/>
            <person name="Wang J.H."/>
            <person name="Sun Y.H."/>
            <person name="Ni S.B."/>
            <person name="Chen W.B."/>
            <person name="Zhang X.C."/>
            <person name="Jiao Y.N."/>
            <person name="Eichler E.E."/>
            <person name="Li G.H."/>
            <person name="Liu X."/>
            <person name="Gao L.Z."/>
        </authorList>
    </citation>
    <scope>NUCLEOTIDE SEQUENCE [LARGE SCALE GENOMIC DNA]</scope>
    <source>
        <strain evidence="3">cv. GT1</strain>
        <tissue evidence="2">Leaf</tissue>
    </source>
</reference>
<evidence type="ECO:0000313" key="3">
    <source>
        <dbReference type="Proteomes" id="UP000467840"/>
    </source>
</evidence>
<keyword evidence="3" id="KW-1185">Reference proteome</keyword>
<accession>A0A6A6NAG3</accession>
<organism evidence="2 3">
    <name type="scientific">Hevea brasiliensis</name>
    <name type="common">Para rubber tree</name>
    <name type="synonym">Siphonia brasiliensis</name>
    <dbReference type="NCBI Taxonomy" id="3981"/>
    <lineage>
        <taxon>Eukaryota</taxon>
        <taxon>Viridiplantae</taxon>
        <taxon>Streptophyta</taxon>
        <taxon>Embryophyta</taxon>
        <taxon>Tracheophyta</taxon>
        <taxon>Spermatophyta</taxon>
        <taxon>Magnoliopsida</taxon>
        <taxon>eudicotyledons</taxon>
        <taxon>Gunneridae</taxon>
        <taxon>Pentapetalae</taxon>
        <taxon>rosids</taxon>
        <taxon>fabids</taxon>
        <taxon>Malpighiales</taxon>
        <taxon>Euphorbiaceae</taxon>
        <taxon>Crotonoideae</taxon>
        <taxon>Micrandreae</taxon>
        <taxon>Hevea</taxon>
    </lineage>
</organism>
<gene>
    <name evidence="2" type="ORF">GH714_010638</name>
</gene>
<feature type="compositionally biased region" description="Basic and acidic residues" evidence="1">
    <location>
        <begin position="99"/>
        <end position="109"/>
    </location>
</feature>
<comment type="caution">
    <text evidence="2">The sequence shown here is derived from an EMBL/GenBank/DDBJ whole genome shotgun (WGS) entry which is preliminary data.</text>
</comment>
<dbReference type="EMBL" id="JAAGAX010000002">
    <property type="protein sequence ID" value="KAF2322294.1"/>
    <property type="molecule type" value="Genomic_DNA"/>
</dbReference>
<dbReference type="Proteomes" id="UP000467840">
    <property type="component" value="Chromosome 11"/>
</dbReference>
<proteinExistence type="predicted"/>
<sequence length="109" mass="12297">MEIGDEDVQTVLQEIRKGLIGGRPKGSGKRIHSQGMNGDVNAQMSEEESNFTPSNNLWIDSYSDKEYGVRYLDFNSEQDMQDPTFKDGSRLELSSVGTKGEKRLELNHK</sequence>